<proteinExistence type="predicted"/>
<sequence length="140" mass="16266">MVSVDYDSINSADMAEQALAQAVDEHIENSKEVIDHIEKLEVKIRSWNMEDIKEFKAMITEMRALLQKHFQVQIENFMNMNRIPSTKVPDVLKKTYRIVGVDKRGYALYGPEMDKIAHINKITEHYKQKTSACQPQPTKK</sequence>
<evidence type="ECO:0000313" key="1">
    <source>
        <dbReference type="EMBL" id="PWR70133.1"/>
    </source>
</evidence>
<reference evidence="1 2" key="1">
    <citation type="submission" date="2018-05" db="EMBL/GenBank/DDBJ databases">
        <title>Draft genome of Methanospirillum lacunae Ki8-1.</title>
        <authorList>
            <person name="Dueholm M.S."/>
            <person name="Nielsen P.H."/>
            <person name="Bakmann L.F."/>
            <person name="Otzen D.E."/>
        </authorList>
    </citation>
    <scope>NUCLEOTIDE SEQUENCE [LARGE SCALE GENOMIC DNA]</scope>
    <source>
        <strain evidence="1 2">Ki8-1</strain>
    </source>
</reference>
<accession>A0A2V2N4F0</accession>
<comment type="caution">
    <text evidence="1">The sequence shown here is derived from an EMBL/GenBank/DDBJ whole genome shotgun (WGS) entry which is preliminary data.</text>
</comment>
<evidence type="ECO:0000313" key="2">
    <source>
        <dbReference type="Proteomes" id="UP000245657"/>
    </source>
</evidence>
<organism evidence="1 2">
    <name type="scientific">Methanospirillum lacunae</name>
    <dbReference type="NCBI Taxonomy" id="668570"/>
    <lineage>
        <taxon>Archaea</taxon>
        <taxon>Methanobacteriati</taxon>
        <taxon>Methanobacteriota</taxon>
        <taxon>Stenosarchaea group</taxon>
        <taxon>Methanomicrobia</taxon>
        <taxon>Methanomicrobiales</taxon>
        <taxon>Methanospirillaceae</taxon>
        <taxon>Methanospirillum</taxon>
    </lineage>
</organism>
<dbReference type="Proteomes" id="UP000245657">
    <property type="component" value="Unassembled WGS sequence"/>
</dbReference>
<keyword evidence="2" id="KW-1185">Reference proteome</keyword>
<dbReference type="EMBL" id="QGMY01000016">
    <property type="protein sequence ID" value="PWR70133.1"/>
    <property type="molecule type" value="Genomic_DNA"/>
</dbReference>
<name>A0A2V2N4F0_9EURY</name>
<gene>
    <name evidence="1" type="ORF">DK846_15440</name>
</gene>
<protein>
    <submittedName>
        <fullName evidence="1">Uncharacterized protein</fullName>
    </submittedName>
</protein>
<dbReference type="AlphaFoldDB" id="A0A2V2N4F0"/>